<dbReference type="Pfam" id="PF00954">
    <property type="entry name" value="S_locus_glycop"/>
    <property type="match status" value="1"/>
</dbReference>
<dbReference type="Gene3D" id="2.90.10.10">
    <property type="entry name" value="Bulb-type lectin domain"/>
    <property type="match status" value="1"/>
</dbReference>
<dbReference type="Pfam" id="PF01453">
    <property type="entry name" value="B_lectin"/>
    <property type="match status" value="1"/>
</dbReference>
<evidence type="ECO:0000256" key="13">
    <source>
        <dbReference type="ARBA" id="ARBA00023170"/>
    </source>
</evidence>
<evidence type="ECO:0000256" key="8">
    <source>
        <dbReference type="ARBA" id="ARBA00022777"/>
    </source>
</evidence>
<keyword evidence="6" id="KW-0732">Signal</keyword>
<dbReference type="SMART" id="SM00473">
    <property type="entry name" value="PAN_AP"/>
    <property type="match status" value="1"/>
</dbReference>
<dbReference type="PROSITE" id="PS50011">
    <property type="entry name" value="PROTEIN_KINASE_DOM"/>
    <property type="match status" value="1"/>
</dbReference>
<evidence type="ECO:0000256" key="12">
    <source>
        <dbReference type="ARBA" id="ARBA00023157"/>
    </source>
</evidence>
<dbReference type="InterPro" id="IPR011009">
    <property type="entry name" value="Kinase-like_dom_sf"/>
</dbReference>
<dbReference type="InterPro" id="IPR000719">
    <property type="entry name" value="Prot_kinase_dom"/>
</dbReference>
<evidence type="ECO:0000256" key="6">
    <source>
        <dbReference type="ARBA" id="ARBA00022729"/>
    </source>
</evidence>
<comment type="catalytic activity">
    <reaction evidence="15 17">
        <text>L-threonyl-[protein] + ATP = O-phospho-L-threonyl-[protein] + ADP + H(+)</text>
        <dbReference type="Rhea" id="RHEA:46608"/>
        <dbReference type="Rhea" id="RHEA-COMP:11060"/>
        <dbReference type="Rhea" id="RHEA-COMP:11605"/>
        <dbReference type="ChEBI" id="CHEBI:15378"/>
        <dbReference type="ChEBI" id="CHEBI:30013"/>
        <dbReference type="ChEBI" id="CHEBI:30616"/>
        <dbReference type="ChEBI" id="CHEBI:61977"/>
        <dbReference type="ChEBI" id="CHEBI:456216"/>
        <dbReference type="EC" id="2.7.11.1"/>
    </reaction>
</comment>
<gene>
    <name evidence="22" type="ORF">URODEC1_LOCUS37275</name>
</gene>
<dbReference type="Gene3D" id="1.10.510.10">
    <property type="entry name" value="Transferase(Phosphotransferase) domain 1"/>
    <property type="match status" value="1"/>
</dbReference>
<evidence type="ECO:0000256" key="15">
    <source>
        <dbReference type="ARBA" id="ARBA00047899"/>
    </source>
</evidence>
<dbReference type="InterPro" id="IPR024171">
    <property type="entry name" value="SRK-like_kinase"/>
</dbReference>
<dbReference type="InterPro" id="IPR017441">
    <property type="entry name" value="Protein_kinase_ATP_BS"/>
</dbReference>
<keyword evidence="13" id="KW-0675">Receptor</keyword>
<keyword evidence="10" id="KW-1133">Transmembrane helix</keyword>
<comment type="subcellular location">
    <subcellularLocation>
        <location evidence="1">Membrane</location>
        <topology evidence="1">Single-pass type I membrane protein</topology>
    </subcellularLocation>
</comment>
<dbReference type="SMART" id="SM00108">
    <property type="entry name" value="B_lectin"/>
    <property type="match status" value="1"/>
</dbReference>
<dbReference type="InterPro" id="IPR001480">
    <property type="entry name" value="Bulb-type_lectin_dom"/>
</dbReference>
<evidence type="ECO:0000256" key="1">
    <source>
        <dbReference type="ARBA" id="ARBA00004479"/>
    </source>
</evidence>
<feature type="binding site" evidence="18">
    <location>
        <position position="605"/>
    </location>
    <ligand>
        <name>ATP</name>
        <dbReference type="ChEBI" id="CHEBI:30616"/>
    </ligand>
</feature>
<name>A0ABC8YRE6_9POAL</name>
<keyword evidence="5" id="KW-0812">Transmembrane</keyword>
<dbReference type="Pfam" id="PF00069">
    <property type="entry name" value="Pkinase"/>
    <property type="match status" value="1"/>
</dbReference>
<dbReference type="PROSITE" id="PS50927">
    <property type="entry name" value="BULB_LECTIN"/>
    <property type="match status" value="1"/>
</dbReference>
<dbReference type="PROSITE" id="PS00107">
    <property type="entry name" value="PROTEIN_KINASE_ATP"/>
    <property type="match status" value="1"/>
</dbReference>
<dbReference type="FunFam" id="2.90.10.10:FF:000021">
    <property type="entry name" value="Serine/threonine-protein kinase"/>
    <property type="match status" value="1"/>
</dbReference>
<feature type="domain" description="Protein kinase" evidence="19">
    <location>
        <begin position="576"/>
        <end position="864"/>
    </location>
</feature>
<evidence type="ECO:0000256" key="17">
    <source>
        <dbReference type="PIRNR" id="PIRNR000641"/>
    </source>
</evidence>
<keyword evidence="3" id="KW-0245">EGF-like domain</keyword>
<dbReference type="InterPro" id="IPR036426">
    <property type="entry name" value="Bulb-type_lectin_dom_sf"/>
</dbReference>
<dbReference type="FunFam" id="3.30.200.20:FF:000059">
    <property type="entry name" value="S-receptor-like serine/threonine-protein kinase"/>
    <property type="match status" value="1"/>
</dbReference>
<dbReference type="InterPro" id="IPR003609">
    <property type="entry name" value="Pan_app"/>
</dbReference>
<evidence type="ECO:0000313" key="22">
    <source>
        <dbReference type="EMBL" id="CAL4948249.1"/>
    </source>
</evidence>
<feature type="domain" description="Bulb-type lectin" evidence="20">
    <location>
        <begin position="65"/>
        <end position="194"/>
    </location>
</feature>
<reference evidence="23" key="1">
    <citation type="submission" date="2024-06" db="EMBL/GenBank/DDBJ databases">
        <authorList>
            <person name="Ryan C."/>
        </authorList>
    </citation>
    <scope>NUCLEOTIDE SEQUENCE [LARGE SCALE GENOMIC DNA]</scope>
</reference>
<feature type="domain" description="Apple" evidence="21">
    <location>
        <begin position="378"/>
        <end position="467"/>
    </location>
</feature>
<dbReference type="PROSITE" id="PS50948">
    <property type="entry name" value="PAN"/>
    <property type="match status" value="1"/>
</dbReference>
<dbReference type="GO" id="GO:0005524">
    <property type="term" value="F:ATP binding"/>
    <property type="evidence" value="ECO:0007669"/>
    <property type="project" value="UniProtKB-UniRule"/>
</dbReference>
<evidence type="ECO:0000259" key="21">
    <source>
        <dbReference type="PROSITE" id="PS50948"/>
    </source>
</evidence>
<evidence type="ECO:0000256" key="18">
    <source>
        <dbReference type="PROSITE-ProRule" id="PRU10141"/>
    </source>
</evidence>
<dbReference type="GO" id="GO:0004674">
    <property type="term" value="F:protein serine/threonine kinase activity"/>
    <property type="evidence" value="ECO:0007669"/>
    <property type="project" value="UniProtKB-KW"/>
</dbReference>
<comment type="catalytic activity">
    <reaction evidence="16 17">
        <text>L-seryl-[protein] + ATP = O-phospho-L-seryl-[protein] + ADP + H(+)</text>
        <dbReference type="Rhea" id="RHEA:17989"/>
        <dbReference type="Rhea" id="RHEA-COMP:9863"/>
        <dbReference type="Rhea" id="RHEA-COMP:11604"/>
        <dbReference type="ChEBI" id="CHEBI:15378"/>
        <dbReference type="ChEBI" id="CHEBI:29999"/>
        <dbReference type="ChEBI" id="CHEBI:30616"/>
        <dbReference type="ChEBI" id="CHEBI:83421"/>
        <dbReference type="ChEBI" id="CHEBI:456216"/>
        <dbReference type="EC" id="2.7.11.1"/>
    </reaction>
</comment>
<keyword evidence="12" id="KW-1015">Disulfide bond</keyword>
<dbReference type="InterPro" id="IPR008271">
    <property type="entry name" value="Ser/Thr_kinase_AS"/>
</dbReference>
<evidence type="ECO:0000256" key="3">
    <source>
        <dbReference type="ARBA" id="ARBA00022536"/>
    </source>
</evidence>
<evidence type="ECO:0000259" key="20">
    <source>
        <dbReference type="PROSITE" id="PS50927"/>
    </source>
</evidence>
<keyword evidence="14" id="KW-0325">Glycoprotein</keyword>
<dbReference type="Pfam" id="PF08276">
    <property type="entry name" value="PAN_2"/>
    <property type="match status" value="1"/>
</dbReference>
<dbReference type="SUPFAM" id="SSF56112">
    <property type="entry name" value="Protein kinase-like (PK-like)"/>
    <property type="match status" value="1"/>
</dbReference>
<dbReference type="Proteomes" id="UP001497457">
    <property type="component" value="Chromosome 17b"/>
</dbReference>
<dbReference type="AlphaFoldDB" id="A0ABC8YRE6"/>
<evidence type="ECO:0000256" key="5">
    <source>
        <dbReference type="ARBA" id="ARBA00022692"/>
    </source>
</evidence>
<evidence type="ECO:0000256" key="2">
    <source>
        <dbReference type="ARBA" id="ARBA00022527"/>
    </source>
</evidence>
<sequence>MSGADLMMSIHVTPCNVLVLCVHGSRQISGHLASGSCTSTTKVVEHMARYGICLLAFIFLLAVVPCPSAAQHTLGPGSSLSVEDHERPFLTSPDGTFACGFQEAGENAFSFSIWYAAAADKTAIWTANPGAPVNGRRSRISFRRDGALALGDANGTTVWETNTSGGAALTVSLLDTGNLVISSDPAPSTAAAAWQSFEWPTDTLVPSQPLTKRMKLVAGYFSLYYDNDNVLRLLYDGPEISSIYWPSPERDPFKNGRTTYNSSRVGVLDSAGAFVSSDNLGVNASDLGAAVGVKRRLTIGQDGNVRIYSMDASTGGRWNVTWAAMAQPCNVHGLCGKNAVCEYQPRLRCSCAPGYEMVNLNLKDWREGCKPMFRPANCSLASPEKPPEEQQRYKFVKMPHTDFYGYDLWFYQSVTFDYCKKVCLQMCQCVAFSYRLEGQGSCYPKSVLFNGFTSSSFAGVIYLKVPTDFNASAAAHPATTAQNTTITTTGLSCNPNSPEIIQGSSGTFGTPGNDAKWSYLFAFAGVLGILDVIFIATSWWFLSSKQSIPSSLEAGYRMVTGQFRRFTYRELKDATGNFKEELGRGGSGVVYRGVVDEGKVVAVKKLANVAGGDEEFWAEMAVIGRINHINLVRIWGFCSQGKHKLLVYEYVENESLDRHLFDTGRAALPWRERYRIALGTARGLAYLHHECLEWVVHCDVKPENILLTRDFDAKIADFGLAKLSKRGAGACGDGMELSHMRGTTGYMAPEWALNVPVNAKVDVYSYGIVLLEMVMGCRVSDQTTAGGEPLEMSQIAQVLRQVVDTGEVVRLVDGRLQGQFNPRQAMEMVRISLSCMEERSNRPTMDGIAQALAACDDEDEHPAYRS</sequence>
<dbReference type="CDD" id="cd01098">
    <property type="entry name" value="PAN_AP_plant"/>
    <property type="match status" value="1"/>
</dbReference>
<keyword evidence="7 17" id="KW-0547">Nucleotide-binding</keyword>
<organism evidence="22 23">
    <name type="scientific">Urochloa decumbens</name>
    <dbReference type="NCBI Taxonomy" id="240449"/>
    <lineage>
        <taxon>Eukaryota</taxon>
        <taxon>Viridiplantae</taxon>
        <taxon>Streptophyta</taxon>
        <taxon>Embryophyta</taxon>
        <taxon>Tracheophyta</taxon>
        <taxon>Spermatophyta</taxon>
        <taxon>Magnoliopsida</taxon>
        <taxon>Liliopsida</taxon>
        <taxon>Poales</taxon>
        <taxon>Poaceae</taxon>
        <taxon>PACMAD clade</taxon>
        <taxon>Panicoideae</taxon>
        <taxon>Panicodae</taxon>
        <taxon>Paniceae</taxon>
        <taxon>Melinidinae</taxon>
        <taxon>Urochloa</taxon>
    </lineage>
</organism>
<evidence type="ECO:0000256" key="10">
    <source>
        <dbReference type="ARBA" id="ARBA00022989"/>
    </source>
</evidence>
<keyword evidence="23" id="KW-1185">Reference proteome</keyword>
<evidence type="ECO:0000256" key="9">
    <source>
        <dbReference type="ARBA" id="ARBA00022840"/>
    </source>
</evidence>
<keyword evidence="4 17" id="KW-0808">Transferase</keyword>
<dbReference type="Gene3D" id="3.30.200.20">
    <property type="entry name" value="Phosphorylase Kinase, domain 1"/>
    <property type="match status" value="1"/>
</dbReference>
<dbReference type="InterPro" id="IPR000858">
    <property type="entry name" value="S_locus_glycoprot_dom"/>
</dbReference>
<protein>
    <recommendedName>
        <fullName evidence="17">Receptor-like serine/threonine-protein kinase</fullName>
        <ecNumber evidence="17">2.7.11.1</ecNumber>
    </recommendedName>
</protein>
<keyword evidence="8 17" id="KW-0418">Kinase</keyword>
<keyword evidence="11" id="KW-0472">Membrane</keyword>
<comment type="similarity">
    <text evidence="17">Belongs to the protein kinase superfamily. Ser/Thr protein kinase family.</text>
</comment>
<dbReference type="GO" id="GO:0051707">
    <property type="term" value="P:response to other organism"/>
    <property type="evidence" value="ECO:0007669"/>
    <property type="project" value="UniProtKB-ARBA"/>
</dbReference>
<evidence type="ECO:0000256" key="7">
    <source>
        <dbReference type="ARBA" id="ARBA00022741"/>
    </source>
</evidence>
<dbReference type="SUPFAM" id="SSF51110">
    <property type="entry name" value="alpha-D-mannose-specific plant lectins"/>
    <property type="match status" value="1"/>
</dbReference>
<evidence type="ECO:0000256" key="11">
    <source>
        <dbReference type="ARBA" id="ARBA00023136"/>
    </source>
</evidence>
<dbReference type="PANTHER" id="PTHR47974">
    <property type="entry name" value="OS07G0415500 PROTEIN"/>
    <property type="match status" value="1"/>
</dbReference>
<dbReference type="EMBL" id="OZ075127">
    <property type="protein sequence ID" value="CAL4948249.1"/>
    <property type="molecule type" value="Genomic_DNA"/>
</dbReference>
<dbReference type="PANTHER" id="PTHR47974:SF15">
    <property type="entry name" value="RECEPTOR-LIKE SERINE_THREONINE-PROTEIN KINASE"/>
    <property type="match status" value="1"/>
</dbReference>
<accession>A0ABC8YRE6</accession>
<dbReference type="GO" id="GO:0016020">
    <property type="term" value="C:membrane"/>
    <property type="evidence" value="ECO:0007669"/>
    <property type="project" value="UniProtKB-SubCell"/>
</dbReference>
<evidence type="ECO:0000259" key="19">
    <source>
        <dbReference type="PROSITE" id="PS50011"/>
    </source>
</evidence>
<dbReference type="FunFam" id="1.10.510.10:FF:000302">
    <property type="entry name" value="Serine/threonine-protein kinase"/>
    <property type="match status" value="1"/>
</dbReference>
<dbReference type="EC" id="2.7.11.1" evidence="17"/>
<evidence type="ECO:0000313" key="23">
    <source>
        <dbReference type="Proteomes" id="UP001497457"/>
    </source>
</evidence>
<dbReference type="PIRSF" id="PIRSF000641">
    <property type="entry name" value="SRK"/>
    <property type="match status" value="1"/>
</dbReference>
<evidence type="ECO:0000256" key="16">
    <source>
        <dbReference type="ARBA" id="ARBA00048679"/>
    </source>
</evidence>
<proteinExistence type="inferred from homology"/>
<reference evidence="22 23" key="2">
    <citation type="submission" date="2024-10" db="EMBL/GenBank/DDBJ databases">
        <authorList>
            <person name="Ryan C."/>
        </authorList>
    </citation>
    <scope>NUCLEOTIDE SEQUENCE [LARGE SCALE GENOMIC DNA]</scope>
</reference>
<dbReference type="PROSITE" id="PS00108">
    <property type="entry name" value="PROTEIN_KINASE_ST"/>
    <property type="match status" value="1"/>
</dbReference>
<dbReference type="CDD" id="cd00028">
    <property type="entry name" value="B_lectin"/>
    <property type="match status" value="1"/>
</dbReference>
<keyword evidence="2 17" id="KW-0723">Serine/threonine-protein kinase</keyword>
<evidence type="ECO:0000256" key="14">
    <source>
        <dbReference type="ARBA" id="ARBA00023180"/>
    </source>
</evidence>
<dbReference type="SMART" id="SM00220">
    <property type="entry name" value="S_TKc"/>
    <property type="match status" value="1"/>
</dbReference>
<evidence type="ECO:0000256" key="4">
    <source>
        <dbReference type="ARBA" id="ARBA00022679"/>
    </source>
</evidence>
<keyword evidence="9 17" id="KW-0067">ATP-binding</keyword>